<evidence type="ECO:0000313" key="2">
    <source>
        <dbReference type="Proteomes" id="UP000608530"/>
    </source>
</evidence>
<comment type="caution">
    <text evidence="1">The sequence shown here is derived from an EMBL/GenBank/DDBJ whole genome shotgun (WGS) entry which is preliminary data.</text>
</comment>
<reference evidence="1" key="1">
    <citation type="submission" date="2020-12" db="EMBL/GenBank/DDBJ databases">
        <title>Leucobacter sp. CAS1, isolated from Chromium sludge.</title>
        <authorList>
            <person name="Xu Z."/>
        </authorList>
    </citation>
    <scope>NUCLEOTIDE SEQUENCE</scope>
    <source>
        <strain evidence="1">CSA1</strain>
    </source>
</reference>
<sequence length="159" mass="17600">MVRNHSSAPHDTMESMNSVMEALAQRIRTRALPEAVVTLALHGGAAVHPALDLHAEHIELTGEDPTSAVIAFTGREDLVPLWMSSATETVFSAGNGSFELWSAEDDAEPWERWPDFVGAVRYLLTDLWEFEVTDEQRREVAALLLPPDRIAAALVPEER</sequence>
<name>A0A934QBM8_9MICO</name>
<accession>A0A934QBM8</accession>
<evidence type="ECO:0000313" key="1">
    <source>
        <dbReference type="EMBL" id="MBK0420327.1"/>
    </source>
</evidence>
<gene>
    <name evidence="1" type="ORF">JD276_14940</name>
</gene>
<dbReference type="RefSeq" id="WP_200116465.1">
    <property type="nucleotide sequence ID" value="NZ_JAEHOH010000026.1"/>
</dbReference>
<dbReference type="Proteomes" id="UP000608530">
    <property type="component" value="Unassembled WGS sequence"/>
</dbReference>
<keyword evidence="2" id="KW-1185">Reference proteome</keyword>
<organism evidence="1 2">
    <name type="scientific">Leucobacter chromiisoli</name>
    <dbReference type="NCBI Taxonomy" id="2796471"/>
    <lineage>
        <taxon>Bacteria</taxon>
        <taxon>Bacillati</taxon>
        <taxon>Actinomycetota</taxon>
        <taxon>Actinomycetes</taxon>
        <taxon>Micrococcales</taxon>
        <taxon>Microbacteriaceae</taxon>
        <taxon>Leucobacter</taxon>
    </lineage>
</organism>
<dbReference type="EMBL" id="JAEHOH010000026">
    <property type="protein sequence ID" value="MBK0420327.1"/>
    <property type="molecule type" value="Genomic_DNA"/>
</dbReference>
<dbReference type="AlphaFoldDB" id="A0A934QBM8"/>
<proteinExistence type="predicted"/>
<protein>
    <submittedName>
        <fullName evidence="1">Uncharacterized protein</fullName>
    </submittedName>
</protein>